<comment type="caution">
    <text evidence="9">The sequence shown here is derived from an EMBL/GenBank/DDBJ whole genome shotgun (WGS) entry which is preliminary data.</text>
</comment>
<dbReference type="GO" id="GO:0009306">
    <property type="term" value="P:protein secretion"/>
    <property type="evidence" value="ECO:0007669"/>
    <property type="project" value="TreeGrafter"/>
</dbReference>
<keyword evidence="5 8" id="KW-0812">Transmembrane</keyword>
<keyword evidence="7 8" id="KW-0472">Membrane</keyword>
<evidence type="ECO:0000256" key="5">
    <source>
        <dbReference type="ARBA" id="ARBA00022692"/>
    </source>
</evidence>
<evidence type="ECO:0000256" key="7">
    <source>
        <dbReference type="ARBA" id="ARBA00023136"/>
    </source>
</evidence>
<dbReference type="PANTHER" id="PTHR13019:SF7">
    <property type="entry name" value="GOLGI APPARATUS MEMBRANE PROTEIN TVP23"/>
    <property type="match status" value="1"/>
</dbReference>
<protein>
    <recommendedName>
        <fullName evidence="4 8">Golgi apparatus membrane protein TVP23</fullName>
    </recommendedName>
</protein>
<dbReference type="AlphaFoldDB" id="A0A8H4R613"/>
<feature type="transmembrane region" description="Helical" evidence="8">
    <location>
        <begin position="69"/>
        <end position="88"/>
    </location>
</feature>
<keyword evidence="6 8" id="KW-1133">Transmembrane helix</keyword>
<organism evidence="9 10">
    <name type="scientific">Agrocybe pediades</name>
    <dbReference type="NCBI Taxonomy" id="84607"/>
    <lineage>
        <taxon>Eukaryota</taxon>
        <taxon>Fungi</taxon>
        <taxon>Dikarya</taxon>
        <taxon>Basidiomycota</taxon>
        <taxon>Agaricomycotina</taxon>
        <taxon>Agaricomycetes</taxon>
        <taxon>Agaricomycetidae</taxon>
        <taxon>Agaricales</taxon>
        <taxon>Agaricineae</taxon>
        <taxon>Strophariaceae</taxon>
        <taxon>Agrocybe</taxon>
    </lineage>
</organism>
<evidence type="ECO:0000256" key="3">
    <source>
        <dbReference type="ARBA" id="ARBA00005467"/>
    </source>
</evidence>
<sequence>MSAAQPLLETIEADEPSVPQGNISSAQTKNARAPVVLTPTTRTSHQMATTEGDAESGIGAIFRQSAHPLALFFLYFFRIAAITVYVLSGWFTNNYVLTTVIVVVLLAMDFWNCRASDHLPFQLIHGLTSMQNVSGRTLVGLRFWNQVDDDGESYWVFESRDPSRPANPIDSKMFWIALYTFPALWVALLIVSLLKLGFSFIPIVILALVFNVTNVVGFTYADRDAKQKWANSVGGNWGIGALGGIGGQILTGAVKKSVGRVFGS</sequence>
<evidence type="ECO:0000313" key="9">
    <source>
        <dbReference type="EMBL" id="KAF4623543.1"/>
    </source>
</evidence>
<evidence type="ECO:0000313" key="10">
    <source>
        <dbReference type="Proteomes" id="UP000521872"/>
    </source>
</evidence>
<keyword evidence="8" id="KW-0333">Golgi apparatus</keyword>
<dbReference type="Pfam" id="PF05832">
    <property type="entry name" value="DUF846"/>
    <property type="match status" value="2"/>
</dbReference>
<name>A0A8H4R613_9AGAR</name>
<proteinExistence type="inferred from homology"/>
<accession>A0A8H4R613</accession>
<dbReference type="GO" id="GO:0016192">
    <property type="term" value="P:vesicle-mediated transport"/>
    <property type="evidence" value="ECO:0007669"/>
    <property type="project" value="TreeGrafter"/>
</dbReference>
<comment type="function">
    <text evidence="1 8">Golgi membrane protein involved in vesicular trafficking.</text>
</comment>
<comment type="similarity">
    <text evidence="3 8">Belongs to the TVP23 family.</text>
</comment>
<evidence type="ECO:0000256" key="6">
    <source>
        <dbReference type="ARBA" id="ARBA00022989"/>
    </source>
</evidence>
<evidence type="ECO:0000256" key="4">
    <source>
        <dbReference type="ARBA" id="ARBA00013603"/>
    </source>
</evidence>
<dbReference type="Proteomes" id="UP000521872">
    <property type="component" value="Unassembled WGS sequence"/>
</dbReference>
<gene>
    <name evidence="9" type="ORF">D9613_001965</name>
</gene>
<evidence type="ECO:0000256" key="2">
    <source>
        <dbReference type="ARBA" id="ARBA00004653"/>
    </source>
</evidence>
<comment type="subcellular location">
    <subcellularLocation>
        <location evidence="2 8">Golgi apparatus membrane</location>
        <topology evidence="2 8">Multi-pass membrane protein</topology>
    </subcellularLocation>
</comment>
<feature type="transmembrane region" description="Helical" evidence="8">
    <location>
        <begin position="200"/>
        <end position="221"/>
    </location>
</feature>
<dbReference type="GO" id="GO:0000139">
    <property type="term" value="C:Golgi membrane"/>
    <property type="evidence" value="ECO:0007669"/>
    <property type="project" value="UniProtKB-SubCell"/>
</dbReference>
<evidence type="ECO:0000256" key="8">
    <source>
        <dbReference type="RuleBase" id="RU361206"/>
    </source>
</evidence>
<feature type="transmembrane region" description="Helical" evidence="8">
    <location>
        <begin position="173"/>
        <end position="194"/>
    </location>
</feature>
<reference evidence="9 10" key="1">
    <citation type="submission" date="2019-12" db="EMBL/GenBank/DDBJ databases">
        <authorList>
            <person name="Floudas D."/>
            <person name="Bentzer J."/>
            <person name="Ahren D."/>
            <person name="Johansson T."/>
            <person name="Persson P."/>
            <person name="Tunlid A."/>
        </authorList>
    </citation>
    <scope>NUCLEOTIDE SEQUENCE [LARGE SCALE GENOMIC DNA]</scope>
    <source>
        <strain evidence="9 10">CBS 102.39</strain>
    </source>
</reference>
<keyword evidence="10" id="KW-1185">Reference proteome</keyword>
<feature type="transmembrane region" description="Helical" evidence="8">
    <location>
        <begin position="94"/>
        <end position="111"/>
    </location>
</feature>
<dbReference type="InterPro" id="IPR008564">
    <property type="entry name" value="TVP23-like"/>
</dbReference>
<evidence type="ECO:0000256" key="1">
    <source>
        <dbReference type="ARBA" id="ARBA00003246"/>
    </source>
</evidence>
<dbReference type="EMBL" id="JAACJL010000001">
    <property type="protein sequence ID" value="KAF4623543.1"/>
    <property type="molecule type" value="Genomic_DNA"/>
</dbReference>
<dbReference type="PANTHER" id="PTHR13019">
    <property type="entry name" value="GOLGI APPARATUS MEMBRANE PROTEIN TVP23"/>
    <property type="match status" value="1"/>
</dbReference>